<accession>A0A518IM10</accession>
<dbReference type="Proteomes" id="UP000316770">
    <property type="component" value="Chromosome"/>
</dbReference>
<evidence type="ECO:0000256" key="5">
    <source>
        <dbReference type="ARBA" id="ARBA00023014"/>
    </source>
</evidence>
<keyword evidence="2" id="KW-0479">Metal-binding</keyword>
<dbReference type="PROSITE" id="PS51318">
    <property type="entry name" value="TAT"/>
    <property type="match status" value="1"/>
</dbReference>
<reference evidence="7 8" key="1">
    <citation type="submission" date="2019-02" db="EMBL/GenBank/DDBJ databases">
        <title>Deep-cultivation of Planctomycetes and their phenomic and genomic characterization uncovers novel biology.</title>
        <authorList>
            <person name="Wiegand S."/>
            <person name="Jogler M."/>
            <person name="Boedeker C."/>
            <person name="Pinto D."/>
            <person name="Vollmers J."/>
            <person name="Rivas-Marin E."/>
            <person name="Kohn T."/>
            <person name="Peeters S.H."/>
            <person name="Heuer A."/>
            <person name="Rast P."/>
            <person name="Oberbeckmann S."/>
            <person name="Bunk B."/>
            <person name="Jeske O."/>
            <person name="Meyerdierks A."/>
            <person name="Storesund J.E."/>
            <person name="Kallscheuer N."/>
            <person name="Luecker S."/>
            <person name="Lage O.M."/>
            <person name="Pohl T."/>
            <person name="Merkel B.J."/>
            <person name="Hornburger P."/>
            <person name="Mueller R.-W."/>
            <person name="Bruemmer F."/>
            <person name="Labrenz M."/>
            <person name="Spormann A.M."/>
            <person name="Op den Camp H."/>
            <person name="Overmann J."/>
            <person name="Amann R."/>
            <person name="Jetten M.S.M."/>
            <person name="Mascher T."/>
            <person name="Medema M.H."/>
            <person name="Devos D.P."/>
            <person name="Kaster A.-K."/>
            <person name="Ovreas L."/>
            <person name="Rohde M."/>
            <person name="Galperin M.Y."/>
            <person name="Jogler C."/>
        </authorList>
    </citation>
    <scope>NUCLEOTIDE SEQUENCE [LARGE SCALE GENOMIC DNA]</scope>
    <source>
        <strain evidence="7 8">Mal33</strain>
    </source>
</reference>
<keyword evidence="8" id="KW-1185">Reference proteome</keyword>
<dbReference type="GO" id="GO:0016491">
    <property type="term" value="F:oxidoreductase activity"/>
    <property type="evidence" value="ECO:0007669"/>
    <property type="project" value="UniProtKB-KW"/>
</dbReference>
<evidence type="ECO:0000256" key="2">
    <source>
        <dbReference type="ARBA" id="ARBA00022723"/>
    </source>
</evidence>
<dbReference type="GO" id="GO:0051539">
    <property type="term" value="F:4 iron, 4 sulfur cluster binding"/>
    <property type="evidence" value="ECO:0007669"/>
    <property type="project" value="UniProtKB-KW"/>
</dbReference>
<dbReference type="PANTHER" id="PTHR43498:SF1">
    <property type="entry name" value="COB--COM HETERODISULFIDE REDUCTASE IRON-SULFUR SUBUNIT A"/>
    <property type="match status" value="1"/>
</dbReference>
<organism evidence="7 8">
    <name type="scientific">Rosistilla oblonga</name>
    <dbReference type="NCBI Taxonomy" id="2527990"/>
    <lineage>
        <taxon>Bacteria</taxon>
        <taxon>Pseudomonadati</taxon>
        <taxon>Planctomycetota</taxon>
        <taxon>Planctomycetia</taxon>
        <taxon>Pirellulales</taxon>
        <taxon>Pirellulaceae</taxon>
        <taxon>Rosistilla</taxon>
    </lineage>
</organism>
<sequence>MRRDAPAVRSHGNPIDSLSNTPAKRQTAMTSPQRRQFLKTAGTAAMLGPAGLIMQQRAGAADSSGSAVEGFPDISRGQVVRTSGKLVDGAAFEENSRRIPVAGHSQVLVCGGGPAGIAAALAAARSGAKTQLLELAGCLGGVWTAGMLTKILDTGGKSGIMKEVLTALAAQGSDVAKDSGGTVYDPELAKVVLEEMCVDAGVEICLHTMVVGAVTNDKNQLVAVITESKSGRQVWTADRFIDCTGDGDLAAQAGCQFDLGFGDDCVCQPMSMMALITGPEPEDVQEFIRETGASAKPRFLKFMRDAGIDPSYRAPTLRHLHSGIYSIMTNHEYGVSAFDAAAITKATIEGRREVHEIVRGLRKLGGVWKDLAVVATAEQIGVREGRRVKGRYTITSEDIATGLKHPQSVCNAKFPIDVHSLELAGNPEDIEKLRARGVKRYDIPYPSLVAADVDGLLMAGRCISGDFFAHSSYRVTGNAVPMGEAAGQAASESIRQGVMPNELQWKSGSPRPS</sequence>
<keyword evidence="5" id="KW-0411">Iron-sulfur</keyword>
<evidence type="ECO:0000313" key="8">
    <source>
        <dbReference type="Proteomes" id="UP000316770"/>
    </source>
</evidence>
<feature type="region of interest" description="Disordered" evidence="6">
    <location>
        <begin position="1"/>
        <end position="33"/>
    </location>
</feature>
<evidence type="ECO:0000256" key="3">
    <source>
        <dbReference type="ARBA" id="ARBA00023002"/>
    </source>
</evidence>
<proteinExistence type="predicted"/>
<evidence type="ECO:0000256" key="6">
    <source>
        <dbReference type="SAM" id="MobiDB-lite"/>
    </source>
</evidence>
<keyword evidence="4" id="KW-0408">Iron</keyword>
<dbReference type="InterPro" id="IPR039650">
    <property type="entry name" value="HdrA-like"/>
</dbReference>
<evidence type="ECO:0000313" key="7">
    <source>
        <dbReference type="EMBL" id="QDV54105.1"/>
    </source>
</evidence>
<feature type="compositionally biased region" description="Polar residues" evidence="6">
    <location>
        <begin position="16"/>
        <end position="33"/>
    </location>
</feature>
<dbReference type="PANTHER" id="PTHR43498">
    <property type="entry name" value="FERREDOXIN:COB-COM HETERODISULFIDE REDUCTASE SUBUNIT A"/>
    <property type="match status" value="1"/>
</dbReference>
<dbReference type="Pfam" id="PF12831">
    <property type="entry name" value="FAD_oxidored"/>
    <property type="match status" value="1"/>
</dbReference>
<keyword evidence="1" id="KW-0004">4Fe-4S</keyword>
<evidence type="ECO:0000256" key="1">
    <source>
        <dbReference type="ARBA" id="ARBA00022485"/>
    </source>
</evidence>
<dbReference type="GO" id="GO:0046872">
    <property type="term" value="F:metal ion binding"/>
    <property type="evidence" value="ECO:0007669"/>
    <property type="project" value="UniProtKB-KW"/>
</dbReference>
<dbReference type="InterPro" id="IPR036188">
    <property type="entry name" value="FAD/NAD-bd_sf"/>
</dbReference>
<gene>
    <name evidence="7" type="ORF">Mal33_00460</name>
</gene>
<protein>
    <submittedName>
        <fullName evidence="7">Ribulose-1,5-biphosphate synthetase</fullName>
    </submittedName>
</protein>
<dbReference type="AlphaFoldDB" id="A0A518IM10"/>
<dbReference type="SUPFAM" id="SSF51905">
    <property type="entry name" value="FAD/NAD(P)-binding domain"/>
    <property type="match status" value="1"/>
</dbReference>
<dbReference type="InterPro" id="IPR006311">
    <property type="entry name" value="TAT_signal"/>
</dbReference>
<dbReference type="EMBL" id="CP036318">
    <property type="protein sequence ID" value="QDV54105.1"/>
    <property type="molecule type" value="Genomic_DNA"/>
</dbReference>
<keyword evidence="3" id="KW-0560">Oxidoreductase</keyword>
<name>A0A518IM10_9BACT</name>
<evidence type="ECO:0000256" key="4">
    <source>
        <dbReference type="ARBA" id="ARBA00023004"/>
    </source>
</evidence>
<dbReference type="Gene3D" id="3.50.50.60">
    <property type="entry name" value="FAD/NAD(P)-binding domain"/>
    <property type="match status" value="1"/>
</dbReference>